<name>A0A5N4DI00_CAMDR</name>
<sequence length="262" mass="27909">MLAQSPLEAREAHWCSSSGARRIPRLLDTILLHLGSRVGNLLSASGQTLTSSRDSLNAQKHLQTWPGTRREGLRGLFSSSVGDLKAPAHSWSQSPHRRGPDPEAPGTTEVLMAAGCGVLWKGKKVAATASQPEEAPTLSSSCSGLERRDAAELEQPSGGGESGGGLQDEPQPLAATLACNVISCVLAHWAPLSPPHNILTLWNSCIKWLVRFEISLQCQEVAGISIRLAPQVGLELPGPLLELLVTLRPGCEDRLPSLLSHL</sequence>
<reference evidence="2 3" key="1">
    <citation type="journal article" date="2019" name="Mol. Ecol. Resour.">
        <title>Improving Illumina assemblies with Hi-C and long reads: an example with the North African dromedary.</title>
        <authorList>
            <person name="Elbers J.P."/>
            <person name="Rogers M.F."/>
            <person name="Perelman P.L."/>
            <person name="Proskuryakova A.A."/>
            <person name="Serdyukova N.A."/>
            <person name="Johnson W.E."/>
            <person name="Horin P."/>
            <person name="Corander J."/>
            <person name="Murphy D."/>
            <person name="Burger P.A."/>
        </authorList>
    </citation>
    <scope>NUCLEOTIDE SEQUENCE [LARGE SCALE GENOMIC DNA]</scope>
    <source>
        <strain evidence="2">Drom800</strain>
        <tissue evidence="2">Blood</tissue>
    </source>
</reference>
<comment type="caution">
    <text evidence="2">The sequence shown here is derived from an EMBL/GenBank/DDBJ whole genome shotgun (WGS) entry which is preliminary data.</text>
</comment>
<evidence type="ECO:0000313" key="3">
    <source>
        <dbReference type="Proteomes" id="UP000299084"/>
    </source>
</evidence>
<feature type="region of interest" description="Disordered" evidence="1">
    <location>
        <begin position="84"/>
        <end position="108"/>
    </location>
</feature>
<proteinExistence type="predicted"/>
<dbReference type="AlphaFoldDB" id="A0A5N4DI00"/>
<protein>
    <submittedName>
        <fullName evidence="2">Uncharacterized protein</fullName>
    </submittedName>
</protein>
<dbReference type="EMBL" id="JWIN03000011">
    <property type="protein sequence ID" value="KAB1270730.1"/>
    <property type="molecule type" value="Genomic_DNA"/>
</dbReference>
<keyword evidence="3" id="KW-1185">Reference proteome</keyword>
<feature type="compositionally biased region" description="Gly residues" evidence="1">
    <location>
        <begin position="157"/>
        <end position="166"/>
    </location>
</feature>
<feature type="region of interest" description="Disordered" evidence="1">
    <location>
        <begin position="129"/>
        <end position="169"/>
    </location>
</feature>
<evidence type="ECO:0000256" key="1">
    <source>
        <dbReference type="SAM" id="MobiDB-lite"/>
    </source>
</evidence>
<evidence type="ECO:0000313" key="2">
    <source>
        <dbReference type="EMBL" id="KAB1270730.1"/>
    </source>
</evidence>
<organism evidence="2 3">
    <name type="scientific">Camelus dromedarius</name>
    <name type="common">Dromedary</name>
    <name type="synonym">Arabian camel</name>
    <dbReference type="NCBI Taxonomy" id="9838"/>
    <lineage>
        <taxon>Eukaryota</taxon>
        <taxon>Metazoa</taxon>
        <taxon>Chordata</taxon>
        <taxon>Craniata</taxon>
        <taxon>Vertebrata</taxon>
        <taxon>Euteleostomi</taxon>
        <taxon>Mammalia</taxon>
        <taxon>Eutheria</taxon>
        <taxon>Laurasiatheria</taxon>
        <taxon>Artiodactyla</taxon>
        <taxon>Tylopoda</taxon>
        <taxon>Camelidae</taxon>
        <taxon>Camelus</taxon>
    </lineage>
</organism>
<dbReference type="Proteomes" id="UP000299084">
    <property type="component" value="Unassembled WGS sequence"/>
</dbReference>
<accession>A0A5N4DI00</accession>
<gene>
    <name evidence="2" type="ORF">Cadr_000009440</name>
</gene>